<dbReference type="SUPFAM" id="SSF117143">
    <property type="entry name" value="Flagellar hook protein flgE"/>
    <property type="match status" value="1"/>
</dbReference>
<evidence type="ECO:0000259" key="5">
    <source>
        <dbReference type="Pfam" id="PF00460"/>
    </source>
</evidence>
<evidence type="ECO:0000259" key="7">
    <source>
        <dbReference type="Pfam" id="PF22692"/>
    </source>
</evidence>
<feature type="domain" description="Flagellar hook protein FlgE/F/G-like D1" evidence="7">
    <location>
        <begin position="80"/>
        <end position="145"/>
    </location>
</feature>
<evidence type="ECO:0000256" key="2">
    <source>
        <dbReference type="ARBA" id="ARBA00009677"/>
    </source>
</evidence>
<accession>A0ABZ0HUK1</accession>
<dbReference type="Pfam" id="PF06429">
    <property type="entry name" value="Flg_bbr_C"/>
    <property type="match status" value="1"/>
</dbReference>
<feature type="domain" description="Flagellar basal body rod protein N-terminal" evidence="5">
    <location>
        <begin position="5"/>
        <end position="35"/>
    </location>
</feature>
<organism evidence="8 9">
    <name type="scientific">Methylocapsa polymorpha</name>
    <dbReference type="NCBI Taxonomy" id="3080828"/>
    <lineage>
        <taxon>Bacteria</taxon>
        <taxon>Pseudomonadati</taxon>
        <taxon>Pseudomonadota</taxon>
        <taxon>Alphaproteobacteria</taxon>
        <taxon>Hyphomicrobiales</taxon>
        <taxon>Beijerinckiaceae</taxon>
        <taxon>Methylocapsa</taxon>
    </lineage>
</organism>
<evidence type="ECO:0000256" key="1">
    <source>
        <dbReference type="ARBA" id="ARBA00004117"/>
    </source>
</evidence>
<sequence length="241" mass="25431">MQSGLYVTLSAQVALDRRLTTIAANIANQSTPGYRAEEVDFKTLVSRAGDKPVAFVSQGDTFISRRPGVPIKTDAPFDVAVQGDGWLALQTPAGTVYTRDGRMRMLESGALQSIDGYPVLDAGNTPILLDPDGGPPAIARDGMISQNGHQIGAIGLFSLDETAKLKRYDNSGIISDKPATPVLDFTRNGIAQGYVEGANVNPILEIAKMITISRAFESISSALTGSESSLKDAIKTLGSSS</sequence>
<evidence type="ECO:0000256" key="3">
    <source>
        <dbReference type="ARBA" id="ARBA00023143"/>
    </source>
</evidence>
<reference evidence="8 9" key="1">
    <citation type="submission" date="2023-10" db="EMBL/GenBank/DDBJ databases">
        <title>Novel methanotroph of the genus Methylocapsa from a subarctic wetland.</title>
        <authorList>
            <person name="Belova S.E."/>
            <person name="Oshkin I.Y."/>
            <person name="Miroshnikov K."/>
            <person name="Dedysh S.N."/>
        </authorList>
    </citation>
    <scope>NUCLEOTIDE SEQUENCE [LARGE SCALE GENOMIC DNA]</scope>
    <source>
        <strain evidence="8 9">RX1</strain>
    </source>
</reference>
<dbReference type="NCBIfam" id="TIGR03506">
    <property type="entry name" value="FlgEFG_subfam"/>
    <property type="match status" value="1"/>
</dbReference>
<name>A0ABZ0HUK1_9HYPH</name>
<dbReference type="RefSeq" id="WP_407340541.1">
    <property type="nucleotide sequence ID" value="NZ_CP136862.1"/>
</dbReference>
<keyword evidence="8" id="KW-0966">Cell projection</keyword>
<comment type="subcellular location">
    <subcellularLocation>
        <location evidence="1 4">Bacterial flagellum basal body</location>
    </subcellularLocation>
</comment>
<gene>
    <name evidence="8" type="primary">flgF</name>
    <name evidence="8" type="ORF">RZS28_06610</name>
</gene>
<dbReference type="Pfam" id="PF22692">
    <property type="entry name" value="LlgE_F_G_D1"/>
    <property type="match status" value="1"/>
</dbReference>
<feature type="domain" description="Flagellar basal-body/hook protein C-terminal" evidence="6">
    <location>
        <begin position="191"/>
        <end position="234"/>
    </location>
</feature>
<keyword evidence="3 4" id="KW-0975">Bacterial flagellum</keyword>
<dbReference type="InterPro" id="IPR010930">
    <property type="entry name" value="Flg_bb/hook_C_dom"/>
</dbReference>
<evidence type="ECO:0000313" key="8">
    <source>
        <dbReference type="EMBL" id="WOJ90952.1"/>
    </source>
</evidence>
<dbReference type="InterPro" id="IPR020013">
    <property type="entry name" value="Flagellar_FlgE/F/G"/>
</dbReference>
<protein>
    <submittedName>
        <fullName evidence="8">Flagellar basal-body rod protein FlgF</fullName>
    </submittedName>
</protein>
<dbReference type="PROSITE" id="PS00588">
    <property type="entry name" value="FLAGELLA_BB_ROD"/>
    <property type="match status" value="1"/>
</dbReference>
<dbReference type="NCBIfam" id="NF009282">
    <property type="entry name" value="PRK12642.1"/>
    <property type="match status" value="1"/>
</dbReference>
<dbReference type="InterPro" id="IPR001444">
    <property type="entry name" value="Flag_bb_rod_N"/>
</dbReference>
<dbReference type="PANTHER" id="PTHR30435:SF19">
    <property type="entry name" value="FLAGELLAR BASAL-BODY ROD PROTEIN FLGG"/>
    <property type="match status" value="1"/>
</dbReference>
<keyword evidence="9" id="KW-1185">Reference proteome</keyword>
<dbReference type="Proteomes" id="UP001626536">
    <property type="component" value="Chromosome"/>
</dbReference>
<evidence type="ECO:0000259" key="6">
    <source>
        <dbReference type="Pfam" id="PF06429"/>
    </source>
</evidence>
<comment type="similarity">
    <text evidence="2 4">Belongs to the flagella basal body rod proteins family.</text>
</comment>
<dbReference type="EMBL" id="CP136862">
    <property type="protein sequence ID" value="WOJ90952.1"/>
    <property type="molecule type" value="Genomic_DNA"/>
</dbReference>
<dbReference type="Pfam" id="PF00460">
    <property type="entry name" value="Flg_bb_rod"/>
    <property type="match status" value="1"/>
</dbReference>
<dbReference type="PANTHER" id="PTHR30435">
    <property type="entry name" value="FLAGELLAR PROTEIN"/>
    <property type="match status" value="1"/>
</dbReference>
<proteinExistence type="inferred from homology"/>
<evidence type="ECO:0000256" key="4">
    <source>
        <dbReference type="RuleBase" id="RU362116"/>
    </source>
</evidence>
<dbReference type="InterPro" id="IPR019776">
    <property type="entry name" value="Flagellar_basal_body_rod_CS"/>
</dbReference>
<evidence type="ECO:0000313" key="9">
    <source>
        <dbReference type="Proteomes" id="UP001626536"/>
    </source>
</evidence>
<dbReference type="InterPro" id="IPR053967">
    <property type="entry name" value="LlgE_F_G-like_D1"/>
</dbReference>
<dbReference type="InterPro" id="IPR037925">
    <property type="entry name" value="FlgE/F/G-like"/>
</dbReference>
<keyword evidence="8" id="KW-0969">Cilium</keyword>
<keyword evidence="8" id="KW-0282">Flagellum</keyword>